<dbReference type="EMBL" id="LK028726">
    <property type="protein sequence ID" value="CDS25115.1"/>
    <property type="molecule type" value="Genomic_DNA"/>
</dbReference>
<dbReference type="AlphaFoldDB" id="A0A068X5A5"/>
<evidence type="ECO:0000256" key="1">
    <source>
        <dbReference type="SAM" id="Phobius"/>
    </source>
</evidence>
<reference evidence="2 3" key="1">
    <citation type="journal article" date="2013" name="Nature">
        <title>The genomes of four tapeworm species reveal adaptations to parasitism.</title>
        <authorList>
            <person name="Tsai I.J."/>
            <person name="Zarowiecki M."/>
            <person name="Holroyd N."/>
            <person name="Garciarrubio A."/>
            <person name="Sanchez-Flores A."/>
            <person name="Brooks K.L."/>
            <person name="Tracey A."/>
            <person name="Bobes R.J."/>
            <person name="Fragoso G."/>
            <person name="Sciutto E."/>
            <person name="Aslett M."/>
            <person name="Beasley H."/>
            <person name="Bennett H.M."/>
            <person name="Cai J."/>
            <person name="Camicia F."/>
            <person name="Clark R."/>
            <person name="Cucher M."/>
            <person name="De Silva N."/>
            <person name="Day T.A."/>
            <person name="Deplazes P."/>
            <person name="Estrada K."/>
            <person name="Fernandez C."/>
            <person name="Holland P.W."/>
            <person name="Hou J."/>
            <person name="Hu S."/>
            <person name="Huckvale T."/>
            <person name="Hung S.S."/>
            <person name="Kamenetzky L."/>
            <person name="Keane J.A."/>
            <person name="Kiss F."/>
            <person name="Koziol U."/>
            <person name="Lambert O."/>
            <person name="Liu K."/>
            <person name="Luo X."/>
            <person name="Luo Y."/>
            <person name="Macchiaroli N."/>
            <person name="Nichol S."/>
            <person name="Paps J."/>
            <person name="Parkinson J."/>
            <person name="Pouchkina-Stantcheva N."/>
            <person name="Riddiford N."/>
            <person name="Rosenzvit M."/>
            <person name="Salinas G."/>
            <person name="Wasmuth J.D."/>
            <person name="Zamanian M."/>
            <person name="Zheng Y."/>
            <person name="Cai X."/>
            <person name="Soberon X."/>
            <person name="Olson P.D."/>
            <person name="Laclette J.P."/>
            <person name="Brehm K."/>
            <person name="Berriman M."/>
            <person name="Garciarrubio A."/>
            <person name="Bobes R.J."/>
            <person name="Fragoso G."/>
            <person name="Sanchez-Flores A."/>
            <person name="Estrada K."/>
            <person name="Cevallos M.A."/>
            <person name="Morett E."/>
            <person name="Gonzalez V."/>
            <person name="Portillo T."/>
            <person name="Ochoa-Leyva A."/>
            <person name="Jose M.V."/>
            <person name="Sciutto E."/>
            <person name="Landa A."/>
            <person name="Jimenez L."/>
            <person name="Valdes V."/>
            <person name="Carrero J.C."/>
            <person name="Larralde C."/>
            <person name="Morales-Montor J."/>
            <person name="Limon-Lason J."/>
            <person name="Soberon X."/>
            <person name="Laclette J.P."/>
        </authorList>
    </citation>
    <scope>NUCLEOTIDE SEQUENCE [LARGE SCALE GENOMIC DNA]</scope>
</reference>
<protein>
    <submittedName>
        <fullName evidence="4">Transmembrane protein</fullName>
    </submittedName>
</protein>
<reference evidence="4" key="3">
    <citation type="submission" date="2020-10" db="UniProtKB">
        <authorList>
            <consortium name="WormBaseParasite"/>
        </authorList>
    </citation>
    <scope>IDENTIFICATION</scope>
</reference>
<keyword evidence="1" id="KW-0472">Membrane</keyword>
<proteinExistence type="predicted"/>
<evidence type="ECO:0000313" key="2">
    <source>
        <dbReference type="EMBL" id="CDS25115.1"/>
    </source>
</evidence>
<sequence>MDRDPSTYIRCSNRRPYIINSCKVKRVSLYSFLFANVSSTGHRQPVIKHSCITGKVKLKLRAEDVEDDVHEHEDDDADKRHMRVEDMDDDGHGQKTTMRTKDAITHTLLFIHTILHKDTTVFIIPIFFKYLASFTSAPLITAIIIIITIHPFHKFTFRVSSFALFLQQSPQLISPSAWTPSMGQPMALRISPSRQTPKSILPVMYSWGTSHQLLFPSRRAVSPTNDKE</sequence>
<accession>A0A068X5A5</accession>
<keyword evidence="1" id="KW-1133">Transmembrane helix</keyword>
<dbReference type="Proteomes" id="UP000492820">
    <property type="component" value="Unassembled WGS sequence"/>
</dbReference>
<evidence type="ECO:0000313" key="4">
    <source>
        <dbReference type="WBParaSite" id="EgrG_002001100"/>
    </source>
</evidence>
<reference evidence="2" key="2">
    <citation type="submission" date="2014-06" db="EMBL/GenBank/DDBJ databases">
        <authorList>
            <person name="Aslett M."/>
        </authorList>
    </citation>
    <scope>NUCLEOTIDE SEQUENCE</scope>
</reference>
<name>A0A068X5A5_ECHGR</name>
<gene>
    <name evidence="2" type="ORF">EgrG_002001100</name>
</gene>
<keyword evidence="1" id="KW-0812">Transmembrane</keyword>
<evidence type="ECO:0000313" key="3">
    <source>
        <dbReference type="Proteomes" id="UP000492820"/>
    </source>
</evidence>
<organism evidence="2">
    <name type="scientific">Echinococcus granulosus</name>
    <name type="common">Hydatid tapeworm</name>
    <dbReference type="NCBI Taxonomy" id="6210"/>
    <lineage>
        <taxon>Eukaryota</taxon>
        <taxon>Metazoa</taxon>
        <taxon>Spiralia</taxon>
        <taxon>Lophotrochozoa</taxon>
        <taxon>Platyhelminthes</taxon>
        <taxon>Cestoda</taxon>
        <taxon>Eucestoda</taxon>
        <taxon>Cyclophyllidea</taxon>
        <taxon>Taeniidae</taxon>
        <taxon>Echinococcus</taxon>
        <taxon>Echinococcus granulosus group</taxon>
    </lineage>
</organism>
<feature type="transmembrane region" description="Helical" evidence="1">
    <location>
        <begin position="134"/>
        <end position="152"/>
    </location>
</feature>
<dbReference type="WBParaSite" id="EgrG_002001100">
    <property type="protein sequence ID" value="EgrG_002001100"/>
    <property type="gene ID" value="EgrG_002001100"/>
</dbReference>